<dbReference type="InterPro" id="IPR001245">
    <property type="entry name" value="Ser-Thr/Tyr_kinase_cat_dom"/>
</dbReference>
<dbReference type="GO" id="GO:0004672">
    <property type="term" value="F:protein kinase activity"/>
    <property type="evidence" value="ECO:0007669"/>
    <property type="project" value="InterPro"/>
</dbReference>
<dbReference type="EMBL" id="MNCJ02000327">
    <property type="protein sequence ID" value="KAF5777880.1"/>
    <property type="molecule type" value="Genomic_DNA"/>
</dbReference>
<dbReference type="SUPFAM" id="SSF56112">
    <property type="entry name" value="Protein kinase-like (PK-like)"/>
    <property type="match status" value="1"/>
</dbReference>
<accession>A0A9K3HGJ8</accession>
<dbReference type="InterPro" id="IPR011009">
    <property type="entry name" value="Kinase-like_dom_sf"/>
</dbReference>
<name>A0A9K3HGJ8_HELAN</name>
<keyword evidence="1" id="KW-1133">Transmembrane helix</keyword>
<dbReference type="Gene3D" id="3.30.200.20">
    <property type="entry name" value="Phosphorylase Kinase, domain 1"/>
    <property type="match status" value="1"/>
</dbReference>
<reference evidence="4" key="2">
    <citation type="submission" date="2020-06" db="EMBL/GenBank/DDBJ databases">
        <title>Helianthus annuus Genome sequencing and assembly Release 2.</title>
        <authorList>
            <person name="Gouzy J."/>
            <person name="Langlade N."/>
            <person name="Munos S."/>
        </authorList>
    </citation>
    <scope>NUCLEOTIDE SEQUENCE</scope>
    <source>
        <tissue evidence="4">Leaves</tissue>
    </source>
</reference>
<gene>
    <name evidence="4" type="ORF">HanXRQr2_Chr12g0540931</name>
</gene>
<evidence type="ECO:0000313" key="4">
    <source>
        <dbReference type="EMBL" id="KAF5777880.1"/>
    </source>
</evidence>
<dbReference type="PROSITE" id="PS50011">
    <property type="entry name" value="PROTEIN_KINASE_DOM"/>
    <property type="match status" value="1"/>
</dbReference>
<dbReference type="AlphaFoldDB" id="A0A9K3HGJ8"/>
<feature type="transmembrane region" description="Helical" evidence="1">
    <location>
        <begin position="74"/>
        <end position="95"/>
    </location>
</feature>
<comment type="caution">
    <text evidence="4">The sequence shown here is derived from an EMBL/GenBank/DDBJ whole genome shotgun (WGS) entry which is preliminary data.</text>
</comment>
<evidence type="ECO:0000256" key="1">
    <source>
        <dbReference type="SAM" id="Phobius"/>
    </source>
</evidence>
<dbReference type="FunFam" id="3.30.200.20:FF:000924">
    <property type="entry name" value="Uncharacterized protein"/>
    <property type="match status" value="1"/>
</dbReference>
<dbReference type="Pfam" id="PF07714">
    <property type="entry name" value="PK_Tyr_Ser-Thr"/>
    <property type="match status" value="1"/>
</dbReference>
<evidence type="ECO:0000313" key="5">
    <source>
        <dbReference type="Proteomes" id="UP000215914"/>
    </source>
</evidence>
<organism evidence="4 5">
    <name type="scientific">Helianthus annuus</name>
    <name type="common">Common sunflower</name>
    <dbReference type="NCBI Taxonomy" id="4232"/>
    <lineage>
        <taxon>Eukaryota</taxon>
        <taxon>Viridiplantae</taxon>
        <taxon>Streptophyta</taxon>
        <taxon>Embryophyta</taxon>
        <taxon>Tracheophyta</taxon>
        <taxon>Spermatophyta</taxon>
        <taxon>Magnoliopsida</taxon>
        <taxon>eudicotyledons</taxon>
        <taxon>Gunneridae</taxon>
        <taxon>Pentapetalae</taxon>
        <taxon>asterids</taxon>
        <taxon>campanulids</taxon>
        <taxon>Asterales</taxon>
        <taxon>Asteraceae</taxon>
        <taxon>Asteroideae</taxon>
        <taxon>Heliantheae alliance</taxon>
        <taxon>Heliantheae</taxon>
        <taxon>Helianthus</taxon>
    </lineage>
</organism>
<keyword evidence="5" id="KW-1185">Reference proteome</keyword>
<dbReference type="InterPro" id="IPR003609">
    <property type="entry name" value="Pan_app"/>
</dbReference>
<dbReference type="GO" id="GO:0005524">
    <property type="term" value="F:ATP binding"/>
    <property type="evidence" value="ECO:0007669"/>
    <property type="project" value="InterPro"/>
</dbReference>
<protein>
    <submittedName>
        <fullName evidence="4">Uncharacterized protein</fullName>
    </submittedName>
</protein>
<keyword evidence="1" id="KW-0812">Transmembrane</keyword>
<dbReference type="Pfam" id="PF08276">
    <property type="entry name" value="PAN_2"/>
    <property type="match status" value="1"/>
</dbReference>
<dbReference type="PANTHER" id="PTHR32444:SF232">
    <property type="entry name" value="S-LOCUS GLYCOPROTEIN"/>
    <property type="match status" value="1"/>
</dbReference>
<sequence length="240" mass="27354">MTLRDCEMACKRNCSCTAYTSLDIRNGGSECLLWLDELLDTRHYDADQDIYIRMVASELEGLVDSQSNFNKKRILLVVLLTSLAVPLLFAMAYGYRNITKRPHMKSRGKWNVHDEKNTSLQMEQLDDLLFFSLYEVARATGNFSVSNMIGKAALVPFTSAGVLEDGREIAVKRLSETSQQGLDEFTNEVICIAKLQHRNLVKLLGYCVHQNELILIYEYLTSKSLDWSLFGLTHSARFHL</sequence>
<feature type="domain" description="Apple" evidence="3">
    <location>
        <begin position="1"/>
        <end position="55"/>
    </location>
</feature>
<dbReference type="PANTHER" id="PTHR32444">
    <property type="entry name" value="BULB-TYPE LECTIN DOMAIN-CONTAINING PROTEIN"/>
    <property type="match status" value="1"/>
</dbReference>
<dbReference type="Proteomes" id="UP000215914">
    <property type="component" value="Unassembled WGS sequence"/>
</dbReference>
<proteinExistence type="predicted"/>
<dbReference type="PROSITE" id="PS50948">
    <property type="entry name" value="PAN"/>
    <property type="match status" value="1"/>
</dbReference>
<feature type="domain" description="Protein kinase" evidence="2">
    <location>
        <begin position="143"/>
        <end position="240"/>
    </location>
</feature>
<dbReference type="InterPro" id="IPR000719">
    <property type="entry name" value="Prot_kinase_dom"/>
</dbReference>
<reference evidence="4" key="1">
    <citation type="journal article" date="2017" name="Nature">
        <title>The sunflower genome provides insights into oil metabolism, flowering and Asterid evolution.</title>
        <authorList>
            <person name="Badouin H."/>
            <person name="Gouzy J."/>
            <person name="Grassa C.J."/>
            <person name="Murat F."/>
            <person name="Staton S.E."/>
            <person name="Cottret L."/>
            <person name="Lelandais-Briere C."/>
            <person name="Owens G.L."/>
            <person name="Carrere S."/>
            <person name="Mayjonade B."/>
            <person name="Legrand L."/>
            <person name="Gill N."/>
            <person name="Kane N.C."/>
            <person name="Bowers J.E."/>
            <person name="Hubner S."/>
            <person name="Bellec A."/>
            <person name="Berard A."/>
            <person name="Berges H."/>
            <person name="Blanchet N."/>
            <person name="Boniface M.C."/>
            <person name="Brunel D."/>
            <person name="Catrice O."/>
            <person name="Chaidir N."/>
            <person name="Claudel C."/>
            <person name="Donnadieu C."/>
            <person name="Faraut T."/>
            <person name="Fievet G."/>
            <person name="Helmstetter N."/>
            <person name="King M."/>
            <person name="Knapp S.J."/>
            <person name="Lai Z."/>
            <person name="Le Paslier M.C."/>
            <person name="Lippi Y."/>
            <person name="Lorenzon L."/>
            <person name="Mandel J.R."/>
            <person name="Marage G."/>
            <person name="Marchand G."/>
            <person name="Marquand E."/>
            <person name="Bret-Mestries E."/>
            <person name="Morien E."/>
            <person name="Nambeesan S."/>
            <person name="Nguyen T."/>
            <person name="Pegot-Espagnet P."/>
            <person name="Pouilly N."/>
            <person name="Raftis F."/>
            <person name="Sallet E."/>
            <person name="Schiex T."/>
            <person name="Thomas J."/>
            <person name="Vandecasteele C."/>
            <person name="Vares D."/>
            <person name="Vear F."/>
            <person name="Vautrin S."/>
            <person name="Crespi M."/>
            <person name="Mangin B."/>
            <person name="Burke J.M."/>
            <person name="Salse J."/>
            <person name="Munos S."/>
            <person name="Vincourt P."/>
            <person name="Rieseberg L.H."/>
            <person name="Langlade N.B."/>
        </authorList>
    </citation>
    <scope>NUCLEOTIDE SEQUENCE</scope>
    <source>
        <tissue evidence="4">Leaves</tissue>
    </source>
</reference>
<evidence type="ECO:0000259" key="3">
    <source>
        <dbReference type="PROSITE" id="PS50948"/>
    </source>
</evidence>
<keyword evidence="4" id="KW-0808">Transferase</keyword>
<keyword evidence="1" id="KW-0472">Membrane</keyword>
<evidence type="ECO:0000259" key="2">
    <source>
        <dbReference type="PROSITE" id="PS50011"/>
    </source>
</evidence>
<dbReference type="CDD" id="cd01098">
    <property type="entry name" value="PAN_AP_plant"/>
    <property type="match status" value="1"/>
</dbReference>
<dbReference type="Gramene" id="mRNA:HanXRQr2_Chr12g0540931">
    <property type="protein sequence ID" value="mRNA:HanXRQr2_Chr12g0540931"/>
    <property type="gene ID" value="HanXRQr2_Chr12g0540931"/>
</dbReference>